<organism evidence="1 2">
    <name type="scientific">Alkalicoccobacillus porphyridii</name>
    <dbReference type="NCBI Taxonomy" id="2597270"/>
    <lineage>
        <taxon>Bacteria</taxon>
        <taxon>Bacillati</taxon>
        <taxon>Bacillota</taxon>
        <taxon>Bacilli</taxon>
        <taxon>Bacillales</taxon>
        <taxon>Bacillaceae</taxon>
        <taxon>Alkalicoccobacillus</taxon>
    </lineage>
</organism>
<dbReference type="Proteomes" id="UP000318521">
    <property type="component" value="Unassembled WGS sequence"/>
</dbReference>
<proteinExistence type="predicted"/>
<evidence type="ECO:0000313" key="2">
    <source>
        <dbReference type="Proteomes" id="UP000318521"/>
    </source>
</evidence>
<name>A0A554A4C4_9BACI</name>
<dbReference type="AlphaFoldDB" id="A0A554A4C4"/>
<accession>A0A554A4C4</accession>
<keyword evidence="2" id="KW-1185">Reference proteome</keyword>
<dbReference type="RefSeq" id="WP_143846882.1">
    <property type="nucleotide sequence ID" value="NZ_VLXZ01000001.1"/>
</dbReference>
<dbReference type="SUPFAM" id="SSF51126">
    <property type="entry name" value="Pectin lyase-like"/>
    <property type="match status" value="1"/>
</dbReference>
<gene>
    <name evidence="1" type="ORF">FN960_03010</name>
</gene>
<dbReference type="OrthoDB" id="2491548at2"/>
<dbReference type="InterPro" id="IPR011050">
    <property type="entry name" value="Pectin_lyase_fold/virulence"/>
</dbReference>
<dbReference type="EMBL" id="VLXZ01000001">
    <property type="protein sequence ID" value="TSB48538.1"/>
    <property type="molecule type" value="Genomic_DNA"/>
</dbReference>
<sequence>MTNGEFFIPHIKNTGTDEWIPFDAAAINNGIERVDVDRIKEIDLQVKVVSEGLNQRFLNVLNHAFGAYGDGESHPLSAQFKTLEEAREVYPHATSLNDEVDWCAIQKAINYVELRATLKVYSSTLRLMYNTEGLKEVYLPSGIYLLGTKTLSINVSTTSLIGNGSFLDCRNTNLGIRLYGGDHVGRIQNFTTLKDINLFGNRGSGSTAILLRGESSDRSVQWINCENINIQHFGTALKFERNAHQINFFNFTSSRCEINIHVANESNMGERLTFIGGTISDSTLNIFMECMNGSIKLTNVSIDYSDQYIKVTGGRVSLANCHIEGSSDVAHGIEVYGNASAVQLNQTEILPGRRNQHAFGYSDESVNFGGLSITDCHIFGGAYNVNTLISGKGRVVAKNVARFRSDRRFIIAPYLNMFGNGNFKRNIGLGDFTFTSNDQPILDIVEFDTEDASLVFATTANPFCEARTINYPLLPGHIMNYSLKYKSIGIASGRDEFKITYQFKNEANHILSSGTKTISIHSEDWIYTNEGALITPVGSTKVSFIFITSRWGANSSSRFWIDEFILNIQ</sequence>
<comment type="caution">
    <text evidence="1">The sequence shown here is derived from an EMBL/GenBank/DDBJ whole genome shotgun (WGS) entry which is preliminary data.</text>
</comment>
<evidence type="ECO:0000313" key="1">
    <source>
        <dbReference type="EMBL" id="TSB48538.1"/>
    </source>
</evidence>
<dbReference type="Gene3D" id="2.60.120.260">
    <property type="entry name" value="Galactose-binding domain-like"/>
    <property type="match status" value="1"/>
</dbReference>
<protein>
    <submittedName>
        <fullName evidence="1">Uncharacterized protein</fullName>
    </submittedName>
</protein>
<reference evidence="1 2" key="1">
    <citation type="submission" date="2019-07" db="EMBL/GenBank/DDBJ databases">
        <authorList>
            <person name="Park Y.J."/>
            <person name="Jeong S.E."/>
            <person name="Jung H.S."/>
        </authorList>
    </citation>
    <scope>NUCLEOTIDE SEQUENCE [LARGE SCALE GENOMIC DNA]</scope>
    <source>
        <strain evidence="2">P16(2019)</strain>
    </source>
</reference>